<protein>
    <submittedName>
        <fullName evidence="1">Uncharacterized protein</fullName>
    </submittedName>
</protein>
<dbReference type="Proteomes" id="UP000093476">
    <property type="component" value="Unassembled WGS sequence"/>
</dbReference>
<dbReference type="RefSeq" id="WP_065824050.1">
    <property type="nucleotide sequence ID" value="NZ_CAWMQZ010000131.1"/>
</dbReference>
<evidence type="ECO:0000313" key="1">
    <source>
        <dbReference type="EMBL" id="OCQ51493.1"/>
    </source>
</evidence>
<name>A0A1C0U0P7_9GAMM</name>
<organism evidence="1 2">
    <name type="scientific">Photorhabdus australis subsp. thailandensis</name>
    <dbReference type="NCBI Taxonomy" id="2805096"/>
    <lineage>
        <taxon>Bacteria</taxon>
        <taxon>Pseudomonadati</taxon>
        <taxon>Pseudomonadota</taxon>
        <taxon>Gammaproteobacteria</taxon>
        <taxon>Enterobacterales</taxon>
        <taxon>Morganellaceae</taxon>
        <taxon>Photorhabdus</taxon>
    </lineage>
</organism>
<dbReference type="EMBL" id="LOMY01000131">
    <property type="protein sequence ID" value="OCQ51493.1"/>
    <property type="molecule type" value="Genomic_DNA"/>
</dbReference>
<proteinExistence type="predicted"/>
<sequence length="88" mass="10307">MNDWIYPEVIECLKEACRSFLEGKITIQDIQSEIYKAENQIVALEEKWLRTILFDAENEIELLIYTVDEKRLDESVTSIIKNILTNIG</sequence>
<dbReference type="PATRIC" id="fig|286156.4.peg.3789"/>
<accession>A0A1C0U0P7</accession>
<evidence type="ECO:0000313" key="2">
    <source>
        <dbReference type="Proteomes" id="UP000093476"/>
    </source>
</evidence>
<reference evidence="1 2" key="1">
    <citation type="submission" date="2015-12" db="EMBL/GenBank/DDBJ databases">
        <title>Genome comparisons provide insights into the role of secondary metabolites in the pathogenic phase of the Photorhabdus life cycle.</title>
        <authorList>
            <person name="Tobias N.J."/>
            <person name="Mishra B."/>
            <person name="Gupta D.K."/>
            <person name="Thines M."/>
            <person name="Stinear T.P."/>
            <person name="Bode H.B."/>
        </authorList>
    </citation>
    <scope>NUCLEOTIDE SEQUENCE [LARGE SCALE GENOMIC DNA]</scope>
    <source>
        <strain evidence="1 2">PB68.1</strain>
    </source>
</reference>
<dbReference type="STRING" id="286156.Ppb6_03321"/>
<gene>
    <name evidence="1" type="ORF">Ppb6_03321</name>
</gene>
<comment type="caution">
    <text evidence="1">The sequence shown here is derived from an EMBL/GenBank/DDBJ whole genome shotgun (WGS) entry which is preliminary data.</text>
</comment>
<dbReference type="AlphaFoldDB" id="A0A1C0U0P7"/>
<keyword evidence="2" id="KW-1185">Reference proteome</keyword>